<accession>A0A7V8IM51</accession>
<dbReference type="EMBL" id="JSXC01000002">
    <property type="protein sequence ID" value="KHN56278.1"/>
    <property type="molecule type" value="Genomic_DNA"/>
</dbReference>
<dbReference type="RefSeq" id="WP_039345185.1">
    <property type="nucleotide sequence ID" value="NZ_JSXC01000002.1"/>
</dbReference>
<dbReference type="InterPro" id="IPR036866">
    <property type="entry name" value="RibonucZ/Hydroxyglut_hydro"/>
</dbReference>
<dbReference type="NCBIfam" id="NF041809">
    <property type="entry name" value="Avs1a"/>
    <property type="match status" value="1"/>
</dbReference>
<organism evidence="2 3">
    <name type="scientific">Pectobacterium fontis</name>
    <dbReference type="NCBI Taxonomy" id="2558042"/>
    <lineage>
        <taxon>Bacteria</taxon>
        <taxon>Pseudomonadati</taxon>
        <taxon>Pseudomonadota</taxon>
        <taxon>Gammaproteobacteria</taxon>
        <taxon>Enterobacterales</taxon>
        <taxon>Pectobacteriaceae</taxon>
        <taxon>Pectobacterium</taxon>
    </lineage>
</organism>
<evidence type="ECO:0000313" key="2">
    <source>
        <dbReference type="EMBL" id="KHN56278.1"/>
    </source>
</evidence>
<protein>
    <recommendedName>
        <fullName evidence="1">Metallo-beta-lactamase domain-containing protein</fullName>
    </recommendedName>
</protein>
<dbReference type="Gene3D" id="3.60.15.10">
    <property type="entry name" value="Ribonuclease Z/Hydroxyacylglutathione hydrolase-like"/>
    <property type="match status" value="1"/>
</dbReference>
<reference evidence="2 3" key="1">
    <citation type="submission" date="2014-10" db="EMBL/GenBank/DDBJ databases">
        <title>Genome sequence of Pectobacterium carotovorum M022.</title>
        <authorList>
            <person name="Chan K.-G."/>
            <person name="Tan W.-S."/>
        </authorList>
    </citation>
    <scope>NUCLEOTIDE SEQUENCE [LARGE SCALE GENOMIC DNA]</scope>
    <source>
        <strain evidence="2 3">M022</strain>
    </source>
</reference>
<feature type="domain" description="Metallo-beta-lactamase" evidence="1">
    <location>
        <begin position="9"/>
        <end position="88"/>
    </location>
</feature>
<name>A0A7V8IM51_9GAMM</name>
<dbReference type="PANTHER" id="PTHR30619:SF1">
    <property type="entry name" value="RECOMBINATION PROTEIN 2"/>
    <property type="match status" value="1"/>
</dbReference>
<gene>
    <name evidence="2" type="ORF">OI69_01565</name>
</gene>
<dbReference type="PANTHER" id="PTHR30619">
    <property type="entry name" value="DNA INTERNALIZATION/COMPETENCE PROTEIN COMEC/REC2"/>
    <property type="match status" value="1"/>
</dbReference>
<evidence type="ECO:0000259" key="1">
    <source>
        <dbReference type="Pfam" id="PF00753"/>
    </source>
</evidence>
<dbReference type="InterPro" id="IPR052159">
    <property type="entry name" value="Competence_DNA_uptake"/>
</dbReference>
<evidence type="ECO:0000313" key="3">
    <source>
        <dbReference type="Proteomes" id="UP000053038"/>
    </source>
</evidence>
<dbReference type="AlphaFoldDB" id="A0A7V8IM51"/>
<proteinExistence type="predicted"/>
<keyword evidence="3" id="KW-1185">Reference proteome</keyword>
<sequence>MLNIRMYPARNGDAFLLCADRATLLIDGGYSSTFNNYIVDDLRKLASEGQALDLVINTHIDADHIGGILRFLSINGAAARPEIIQIKRIWHNSLRSLTAPQTEPVELNNEIILNTLTQRGYLTPNEEGQGAKAISARQGNTLASLIHDGQYDWNEGDGLRRISVESMPGINLPGGRVTVLTPSNTALDALLVFWQKSLRRFGFKGEVGADTLAEDAFECGVSHLQEAVGKPPSLISAGRPRQLEEVYRPDTSVTNASSIATLVELDGCRILMLADSPAEDIVHQLKILQAEGCSLLFDAIKISHHGSCSNTNPELLGLVDAPVYFISSDGSRHQHPDVEVLTAIVDRPAAFSRTLYFNYRTPSSDYLQHYTTITGAPFTVEAGTSCWIEIGKRQ</sequence>
<dbReference type="SUPFAM" id="SSF56281">
    <property type="entry name" value="Metallo-hydrolase/oxidoreductase"/>
    <property type="match status" value="1"/>
</dbReference>
<comment type="caution">
    <text evidence="2">The sequence shown here is derived from an EMBL/GenBank/DDBJ whole genome shotgun (WGS) entry which is preliminary data.</text>
</comment>
<dbReference type="InterPro" id="IPR001279">
    <property type="entry name" value="Metallo-B-lactamas"/>
</dbReference>
<dbReference type="Pfam" id="PF00753">
    <property type="entry name" value="Lactamase_B"/>
    <property type="match status" value="1"/>
</dbReference>
<dbReference type="Proteomes" id="UP000053038">
    <property type="component" value="Unassembled WGS sequence"/>
</dbReference>